<dbReference type="HAMAP" id="MF_00227">
    <property type="entry name" value="RNase_P"/>
    <property type="match status" value="1"/>
</dbReference>
<keyword evidence="3 6" id="KW-0255">Endonuclease</keyword>
<dbReference type="EC" id="3.1.26.5" evidence="6 7"/>
<dbReference type="Proteomes" id="UP001500399">
    <property type="component" value="Unassembled WGS sequence"/>
</dbReference>
<evidence type="ECO:0000256" key="4">
    <source>
        <dbReference type="ARBA" id="ARBA00022801"/>
    </source>
</evidence>
<evidence type="ECO:0000256" key="2">
    <source>
        <dbReference type="ARBA" id="ARBA00022722"/>
    </source>
</evidence>
<evidence type="ECO:0000313" key="8">
    <source>
        <dbReference type="EMBL" id="GAA0214510.1"/>
    </source>
</evidence>
<dbReference type="Pfam" id="PF00825">
    <property type="entry name" value="Ribonuclease_P"/>
    <property type="match status" value="1"/>
</dbReference>
<evidence type="ECO:0000256" key="6">
    <source>
        <dbReference type="HAMAP-Rule" id="MF_00227"/>
    </source>
</evidence>
<dbReference type="PANTHER" id="PTHR33992">
    <property type="entry name" value="RIBONUCLEASE P PROTEIN COMPONENT"/>
    <property type="match status" value="1"/>
</dbReference>
<comment type="caution">
    <text evidence="8">The sequence shown here is derived from an EMBL/GenBank/DDBJ whole genome shotgun (WGS) entry which is preliminary data.</text>
</comment>
<keyword evidence="9" id="KW-1185">Reference proteome</keyword>
<sequence length="138" mass="15563">MTSFLTMPMNEKKYTLPRTKMIKRRSDFQHVYQKGTSVAGRRMILYVLRDSRVAGKVGFAAGKKLGCAAVRNRTKRLLREAYRHMQHELRTDVGILLIGRAGLAAGKMQDAAVELRSLARRAKIFAEGGVSPRMGEQR</sequence>
<evidence type="ECO:0000256" key="7">
    <source>
        <dbReference type="NCBIfam" id="TIGR00188"/>
    </source>
</evidence>
<keyword evidence="4 6" id="KW-0378">Hydrolase</keyword>
<evidence type="ECO:0000313" key="9">
    <source>
        <dbReference type="Proteomes" id="UP001500399"/>
    </source>
</evidence>
<comment type="catalytic activity">
    <reaction evidence="6">
        <text>Endonucleolytic cleavage of RNA, removing 5'-extranucleotides from tRNA precursor.</text>
        <dbReference type="EC" id="3.1.26.5"/>
    </reaction>
</comment>
<keyword evidence="5 6" id="KW-0694">RNA-binding</keyword>
<reference evidence="9" key="1">
    <citation type="journal article" date="2019" name="Int. J. Syst. Evol. Microbiol.">
        <title>The Global Catalogue of Microorganisms (GCM) 10K type strain sequencing project: providing services to taxonomists for standard genome sequencing and annotation.</title>
        <authorList>
            <consortium name="The Broad Institute Genomics Platform"/>
            <consortium name="The Broad Institute Genome Sequencing Center for Infectious Disease"/>
            <person name="Wu L."/>
            <person name="Ma J."/>
        </authorList>
    </citation>
    <scope>NUCLEOTIDE SEQUENCE [LARGE SCALE GENOMIC DNA]</scope>
    <source>
        <strain evidence="9">JCM 8542</strain>
    </source>
</reference>
<dbReference type="InterPro" id="IPR020568">
    <property type="entry name" value="Ribosomal_Su5_D2-typ_SF"/>
</dbReference>
<gene>
    <name evidence="6" type="primary">rnpA</name>
    <name evidence="8" type="ORF">GCM10008919_17190</name>
</gene>
<dbReference type="Gene3D" id="3.30.230.10">
    <property type="match status" value="1"/>
</dbReference>
<keyword evidence="1 6" id="KW-0819">tRNA processing</keyword>
<comment type="function">
    <text evidence="6">RNaseP catalyzes the removal of the 5'-leader sequence from pre-tRNA to produce the mature 5'-terminus. It can also cleave other RNA substrates such as 4.5S RNA. The protein component plays an auxiliary but essential role in vivo by binding to the 5'-leader sequence and broadening the substrate specificity of the ribozyme.</text>
</comment>
<evidence type="ECO:0000256" key="1">
    <source>
        <dbReference type="ARBA" id="ARBA00022694"/>
    </source>
</evidence>
<dbReference type="EMBL" id="BAAACR010000012">
    <property type="protein sequence ID" value="GAA0214510.1"/>
    <property type="molecule type" value="Genomic_DNA"/>
</dbReference>
<dbReference type="SUPFAM" id="SSF54211">
    <property type="entry name" value="Ribosomal protein S5 domain 2-like"/>
    <property type="match status" value="1"/>
</dbReference>
<comment type="subunit">
    <text evidence="6">Consists of a catalytic RNA component (M1 or rnpB) and a protein subunit.</text>
</comment>
<evidence type="ECO:0000256" key="3">
    <source>
        <dbReference type="ARBA" id="ARBA00022759"/>
    </source>
</evidence>
<organism evidence="8 9">
    <name type="scientific">Selenomonas dianae</name>
    <dbReference type="NCBI Taxonomy" id="135079"/>
    <lineage>
        <taxon>Bacteria</taxon>
        <taxon>Bacillati</taxon>
        <taxon>Bacillota</taxon>
        <taxon>Negativicutes</taxon>
        <taxon>Selenomonadales</taxon>
        <taxon>Selenomonadaceae</taxon>
        <taxon>Selenomonas</taxon>
    </lineage>
</organism>
<accession>A0ABP3CSR7</accession>
<protein>
    <recommendedName>
        <fullName evidence="6 7">Ribonuclease P protein component</fullName>
        <shortName evidence="6">RNase P protein</shortName>
        <shortName evidence="6">RNaseP protein</shortName>
        <ecNumber evidence="6 7">3.1.26.5</ecNumber>
    </recommendedName>
    <alternativeName>
        <fullName evidence="6">Protein C5</fullName>
    </alternativeName>
</protein>
<dbReference type="NCBIfam" id="TIGR00188">
    <property type="entry name" value="rnpA"/>
    <property type="match status" value="1"/>
</dbReference>
<dbReference type="InterPro" id="IPR000100">
    <property type="entry name" value="RNase_P"/>
</dbReference>
<dbReference type="PANTHER" id="PTHR33992:SF1">
    <property type="entry name" value="RIBONUCLEASE P PROTEIN COMPONENT"/>
    <property type="match status" value="1"/>
</dbReference>
<keyword evidence="2 6" id="KW-0540">Nuclease</keyword>
<name>A0ABP3CSR7_9FIRM</name>
<proteinExistence type="inferred from homology"/>
<dbReference type="InterPro" id="IPR014721">
    <property type="entry name" value="Ribsml_uS5_D2-typ_fold_subgr"/>
</dbReference>
<evidence type="ECO:0000256" key="5">
    <source>
        <dbReference type="ARBA" id="ARBA00022884"/>
    </source>
</evidence>
<comment type="similarity">
    <text evidence="6">Belongs to the RnpA family.</text>
</comment>